<dbReference type="EMBL" id="OB668277">
    <property type="protein sequence ID" value="CAD7234297.1"/>
    <property type="molecule type" value="Genomic_DNA"/>
</dbReference>
<dbReference type="AlphaFoldDB" id="A0A7R8ZWG8"/>
<sequence>MASNMSDSEEIEVGEFGMSEDPSVYKNLWSVDGEIEKIKIKTRDWRNGRIIGGFQVHLKNGFAEAYGMAYNDYRNITTLEVPTGLRISSVLIASDQYIHALGFVLDNGEILGPVGEENRELKDISSRLQKDLGKFYLSGISGGVVRIVVNIMKFFPIIGEVFTAAESVVCLGASGVAALCGDDKAANELLGAAGNAWVDYAENNMIATPINGIICDIKGDHCKSEKLKEKYGENWSNLADGTPVVGHIKGVVHYAKGDKEKGHKAMESATRTTAVLGAGVLTGNLKQ</sequence>
<evidence type="ECO:0000313" key="1">
    <source>
        <dbReference type="EMBL" id="CAD7234297.1"/>
    </source>
</evidence>
<dbReference type="PANTHER" id="PTHR34494:SF1">
    <property type="entry name" value="PROTEIN CBG25024"/>
    <property type="match status" value="1"/>
</dbReference>
<dbReference type="OrthoDB" id="6162903at2759"/>
<proteinExistence type="predicted"/>
<reference evidence="1" key="1">
    <citation type="submission" date="2020-11" db="EMBL/GenBank/DDBJ databases">
        <authorList>
            <person name="Tran Van P."/>
        </authorList>
    </citation>
    <scope>NUCLEOTIDE SEQUENCE</scope>
</reference>
<accession>A0A7R8ZWG8</accession>
<feature type="non-terminal residue" evidence="1">
    <location>
        <position position="287"/>
    </location>
</feature>
<protein>
    <submittedName>
        <fullName evidence="1">Uncharacterized protein</fullName>
    </submittedName>
</protein>
<gene>
    <name evidence="1" type="ORF">CTOB1V02_LOCUS12113</name>
</gene>
<organism evidence="1">
    <name type="scientific">Cyprideis torosa</name>
    <dbReference type="NCBI Taxonomy" id="163714"/>
    <lineage>
        <taxon>Eukaryota</taxon>
        <taxon>Metazoa</taxon>
        <taxon>Ecdysozoa</taxon>
        <taxon>Arthropoda</taxon>
        <taxon>Crustacea</taxon>
        <taxon>Oligostraca</taxon>
        <taxon>Ostracoda</taxon>
        <taxon>Podocopa</taxon>
        <taxon>Podocopida</taxon>
        <taxon>Cytherocopina</taxon>
        <taxon>Cytheroidea</taxon>
        <taxon>Cytherideidae</taxon>
        <taxon>Cyprideis</taxon>
    </lineage>
</organism>
<name>A0A7R8ZWG8_9CRUS</name>
<dbReference type="PANTHER" id="PTHR34494">
    <property type="entry name" value="PROTEIN CBG25024"/>
    <property type="match status" value="1"/>
</dbReference>